<dbReference type="InterPro" id="IPR039426">
    <property type="entry name" value="TonB-dep_rcpt-like"/>
</dbReference>
<comment type="subcellular location">
    <subcellularLocation>
        <location evidence="1 12">Cell outer membrane</location>
        <topology evidence="1 12">Multi-pass membrane protein</topology>
    </subcellularLocation>
</comment>
<evidence type="ECO:0000256" key="9">
    <source>
        <dbReference type="ARBA" id="ARBA00023136"/>
    </source>
</evidence>
<dbReference type="Proteomes" id="UP001560573">
    <property type="component" value="Unassembled WGS sequence"/>
</dbReference>
<evidence type="ECO:0000256" key="14">
    <source>
        <dbReference type="SAM" id="Phobius"/>
    </source>
</evidence>
<sequence>MNLYLKIHGIAVLCIENLRSRYSNVTGWKLKVLLMRIVILAFFLTLNGMLIAGPTTGQDLSKIRISVDLKNVSLKTALRKIETETRLPFSYKTSDVESFENISLEADDVSVDKVLNEVLTNTGLQYELVNANVIIKKKLAGSAGYQMILSSPTRFATGGIKGKVTNQNGDPLSNASVVLLKTSIAKAADADGSFSLTDVKPGTYQLQISAVGYLPETRNVTVSDNAVTEANFLLAEDKSNMSEVTVTALGIRKEKRSLGYSAQEVTGEAIASSHQPNIVNALQGQAAGLQINSGGGAPGQGAKIVLRGINSLDPNRDFQPLFVIDGIPIDNTTDTKDGSSLNGMGNRAADINPDDIESINILKGGAATALYGLRAATGAIVITTKSGKTGKLRASFTSTLSLDNINKYPETQTTYTQGWFNEYDSTSFWPAYGPTVKEAKAIDPNHPDQLHNNYKYGYEGGMSFRNSLNISGGTEKAVFSGAFSQFSQDGIMPFTNYKNFSAKAGGEFKFSEKVRMGTSLNYINSGGRHGNSDRYNENLTYFAPNHDIWDYMKPDGTQKTIVGSDNYNPIYLLWAKDYEDNVDRVISNTHFTYSPFKWVDINYRFGADVYNDSRSQTTPGPLGVPDEIYAPDDLGYGTIMEYKIKNTVLNSTLMLNFKNDIGSHIKSSFKVGHDLYQTKRTSVYTEGDTLVVPTFYNLSNAKRVIGNNYLREYRIVGVFADWTLSWDNYLYLTLTGRNDWTSTLSKENRSFFYPSASLSWVFSENLRLPQWWSYAKARFSVAKIGKDAVAYATSSGYNIGTPLTNGVLPFSLSTQTGDANLRPEFTTSYEGGVELKFANNRIGLDFTYYNNTSKDLIIPVKVPVTSGYDQIYLNSGSIRNQGVEVSVSATPIRSKNFTWDVRVNYTMNRNKVLSIYPDLTEITMGSQFGYLSSTVTQKYIPGYPVGALFGRTYQRYFGSDTEDPMRLDKSRPIVIGSNGFPVLNPASKQQYIANSQPKWIGSLGSTLRYKSFSLGFLFDAQQGVYRYNQLANFMGSFALQKGSENRNDVIVFQGVTADGKANTKPVWLGQGTGPDGVDYGNGYYRNVYRGASETFIEDASWIRLRSLSLGYTLPPQFVQRSRFISGATFTVSGNNLWLKTKFTGFDPESSSTSSGDVADGFAGFTYPAVRSFIFSLNLTF</sequence>
<evidence type="ECO:0000256" key="2">
    <source>
        <dbReference type="ARBA" id="ARBA00022448"/>
    </source>
</evidence>
<dbReference type="Gene3D" id="2.170.130.10">
    <property type="entry name" value="TonB-dependent receptor, plug domain"/>
    <property type="match status" value="1"/>
</dbReference>
<dbReference type="InterPro" id="IPR012910">
    <property type="entry name" value="Plug_dom"/>
</dbReference>
<protein>
    <submittedName>
        <fullName evidence="16">SusC/RagA family TonB-linked outer membrane protein</fullName>
    </submittedName>
</protein>
<keyword evidence="8 13" id="KW-0798">TonB box</keyword>
<dbReference type="InterPro" id="IPR023997">
    <property type="entry name" value="TonB-dep_OMP_SusC/RagA_CS"/>
</dbReference>
<dbReference type="InterPro" id="IPR023996">
    <property type="entry name" value="TonB-dep_OMP_SusC/RagA"/>
</dbReference>
<dbReference type="PANTHER" id="PTHR30069:SF29">
    <property type="entry name" value="HEMOGLOBIN AND HEMOGLOBIN-HAPTOGLOBIN-BINDING PROTEIN 1-RELATED"/>
    <property type="match status" value="1"/>
</dbReference>
<gene>
    <name evidence="16" type="ORF">QTN47_12055</name>
</gene>
<keyword evidence="4" id="KW-0410">Iron transport</keyword>
<keyword evidence="3 12" id="KW-1134">Transmembrane beta strand</keyword>
<evidence type="ECO:0000256" key="13">
    <source>
        <dbReference type="RuleBase" id="RU003357"/>
    </source>
</evidence>
<evidence type="ECO:0000313" key="17">
    <source>
        <dbReference type="Proteomes" id="UP001560573"/>
    </source>
</evidence>
<keyword evidence="4" id="KW-0406">Ion transport</keyword>
<evidence type="ECO:0000256" key="12">
    <source>
        <dbReference type="PROSITE-ProRule" id="PRU01360"/>
    </source>
</evidence>
<feature type="transmembrane region" description="Helical" evidence="14">
    <location>
        <begin position="33"/>
        <end position="53"/>
    </location>
</feature>
<dbReference type="InterPro" id="IPR011662">
    <property type="entry name" value="Secretin/TonB_short_N"/>
</dbReference>
<dbReference type="NCBIfam" id="TIGR04057">
    <property type="entry name" value="SusC_RagA_signa"/>
    <property type="match status" value="1"/>
</dbReference>
<evidence type="ECO:0000256" key="3">
    <source>
        <dbReference type="ARBA" id="ARBA00022452"/>
    </source>
</evidence>
<evidence type="ECO:0000256" key="6">
    <source>
        <dbReference type="ARBA" id="ARBA00022729"/>
    </source>
</evidence>
<evidence type="ECO:0000256" key="7">
    <source>
        <dbReference type="ARBA" id="ARBA00023004"/>
    </source>
</evidence>
<dbReference type="NCBIfam" id="TIGR04056">
    <property type="entry name" value="OMP_RagA_SusC"/>
    <property type="match status" value="1"/>
</dbReference>
<evidence type="ECO:0000256" key="11">
    <source>
        <dbReference type="ARBA" id="ARBA00023237"/>
    </source>
</evidence>
<evidence type="ECO:0000256" key="1">
    <source>
        <dbReference type="ARBA" id="ARBA00004571"/>
    </source>
</evidence>
<reference evidence="16 17" key="1">
    <citation type="submission" date="2023-07" db="EMBL/GenBank/DDBJ databases">
        <authorList>
            <person name="Lian W.-H."/>
        </authorList>
    </citation>
    <scope>NUCLEOTIDE SEQUENCE [LARGE SCALE GENOMIC DNA]</scope>
    <source>
        <strain evidence="16 17">SYSU DXS3180</strain>
    </source>
</reference>
<keyword evidence="2 12" id="KW-0813">Transport</keyword>
<evidence type="ECO:0000256" key="8">
    <source>
        <dbReference type="ARBA" id="ARBA00023077"/>
    </source>
</evidence>
<keyword evidence="14" id="KW-1133">Transmembrane helix</keyword>
<dbReference type="SMART" id="SM00965">
    <property type="entry name" value="STN"/>
    <property type="match status" value="1"/>
</dbReference>
<evidence type="ECO:0000256" key="10">
    <source>
        <dbReference type="ARBA" id="ARBA00023170"/>
    </source>
</evidence>
<proteinExistence type="inferred from homology"/>
<dbReference type="Pfam" id="PF07715">
    <property type="entry name" value="Plug"/>
    <property type="match status" value="1"/>
</dbReference>
<keyword evidence="7" id="KW-0408">Iron</keyword>
<dbReference type="InterPro" id="IPR008969">
    <property type="entry name" value="CarboxyPept-like_regulatory"/>
</dbReference>
<dbReference type="SUPFAM" id="SSF56935">
    <property type="entry name" value="Porins"/>
    <property type="match status" value="1"/>
</dbReference>
<keyword evidence="5 12" id="KW-0812">Transmembrane</keyword>
<evidence type="ECO:0000259" key="15">
    <source>
        <dbReference type="SMART" id="SM00965"/>
    </source>
</evidence>
<dbReference type="PANTHER" id="PTHR30069">
    <property type="entry name" value="TONB-DEPENDENT OUTER MEMBRANE RECEPTOR"/>
    <property type="match status" value="1"/>
</dbReference>
<dbReference type="InterPro" id="IPR000531">
    <property type="entry name" value="Beta-barrel_TonB"/>
</dbReference>
<comment type="similarity">
    <text evidence="12 13">Belongs to the TonB-dependent receptor family.</text>
</comment>
<dbReference type="Pfam" id="PF00593">
    <property type="entry name" value="TonB_dep_Rec_b-barrel"/>
    <property type="match status" value="1"/>
</dbReference>
<organism evidence="16 17">
    <name type="scientific">Danxiaibacter flavus</name>
    <dbReference type="NCBI Taxonomy" id="3049108"/>
    <lineage>
        <taxon>Bacteria</taxon>
        <taxon>Pseudomonadati</taxon>
        <taxon>Bacteroidota</taxon>
        <taxon>Chitinophagia</taxon>
        <taxon>Chitinophagales</taxon>
        <taxon>Chitinophagaceae</taxon>
        <taxon>Danxiaibacter</taxon>
    </lineage>
</organism>
<keyword evidence="11 12" id="KW-0998">Cell outer membrane</keyword>
<dbReference type="EMBL" id="JAULBC010000003">
    <property type="protein sequence ID" value="MEX6688236.1"/>
    <property type="molecule type" value="Genomic_DNA"/>
</dbReference>
<accession>A0ABV3ZED5</accession>
<keyword evidence="17" id="KW-1185">Reference proteome</keyword>
<dbReference type="Gene3D" id="3.55.50.30">
    <property type="match status" value="1"/>
</dbReference>
<dbReference type="Gene3D" id="2.40.170.20">
    <property type="entry name" value="TonB-dependent receptor, beta-barrel domain"/>
    <property type="match status" value="1"/>
</dbReference>
<dbReference type="InterPro" id="IPR036942">
    <property type="entry name" value="Beta-barrel_TonB_sf"/>
</dbReference>
<keyword evidence="10" id="KW-0675">Receptor</keyword>
<dbReference type="RefSeq" id="WP_369329644.1">
    <property type="nucleotide sequence ID" value="NZ_JAULBC010000003.1"/>
</dbReference>
<keyword evidence="9 12" id="KW-0472">Membrane</keyword>
<dbReference type="SUPFAM" id="SSF49464">
    <property type="entry name" value="Carboxypeptidase regulatory domain-like"/>
    <property type="match status" value="1"/>
</dbReference>
<evidence type="ECO:0000313" key="16">
    <source>
        <dbReference type="EMBL" id="MEX6688236.1"/>
    </source>
</evidence>
<dbReference type="InterPro" id="IPR037066">
    <property type="entry name" value="Plug_dom_sf"/>
</dbReference>
<evidence type="ECO:0000256" key="5">
    <source>
        <dbReference type="ARBA" id="ARBA00022692"/>
    </source>
</evidence>
<evidence type="ECO:0000256" key="4">
    <source>
        <dbReference type="ARBA" id="ARBA00022496"/>
    </source>
</evidence>
<dbReference type="PROSITE" id="PS52016">
    <property type="entry name" value="TONB_DEPENDENT_REC_3"/>
    <property type="match status" value="1"/>
</dbReference>
<dbReference type="Gene3D" id="2.60.40.1120">
    <property type="entry name" value="Carboxypeptidase-like, regulatory domain"/>
    <property type="match status" value="1"/>
</dbReference>
<keyword evidence="6" id="KW-0732">Signal</keyword>
<feature type="domain" description="Secretin/TonB short N-terminal" evidence="15">
    <location>
        <begin position="87"/>
        <end position="138"/>
    </location>
</feature>
<dbReference type="Pfam" id="PF13715">
    <property type="entry name" value="CarbopepD_reg_2"/>
    <property type="match status" value="1"/>
</dbReference>
<comment type="caution">
    <text evidence="16">The sequence shown here is derived from an EMBL/GenBank/DDBJ whole genome shotgun (WGS) entry which is preliminary data.</text>
</comment>
<name>A0ABV3ZED5_9BACT</name>